<name>A0A9P0XDT3_PIEBR</name>
<dbReference type="Proteomes" id="UP001152562">
    <property type="component" value="Unassembled WGS sequence"/>
</dbReference>
<reference evidence="2" key="1">
    <citation type="submission" date="2022-05" db="EMBL/GenBank/DDBJ databases">
        <authorList>
            <person name="Okamura Y."/>
        </authorList>
    </citation>
    <scope>NUCLEOTIDE SEQUENCE</scope>
</reference>
<accession>A0A9P0XDT3</accession>
<gene>
    <name evidence="2" type="ORF">PIBRA_LOCUS7733</name>
</gene>
<organism evidence="2 3">
    <name type="scientific">Pieris brassicae</name>
    <name type="common">White butterfly</name>
    <name type="synonym">Large white butterfly</name>
    <dbReference type="NCBI Taxonomy" id="7116"/>
    <lineage>
        <taxon>Eukaryota</taxon>
        <taxon>Metazoa</taxon>
        <taxon>Ecdysozoa</taxon>
        <taxon>Arthropoda</taxon>
        <taxon>Hexapoda</taxon>
        <taxon>Insecta</taxon>
        <taxon>Pterygota</taxon>
        <taxon>Neoptera</taxon>
        <taxon>Endopterygota</taxon>
        <taxon>Lepidoptera</taxon>
        <taxon>Glossata</taxon>
        <taxon>Ditrysia</taxon>
        <taxon>Papilionoidea</taxon>
        <taxon>Pieridae</taxon>
        <taxon>Pierinae</taxon>
        <taxon>Pieris</taxon>
    </lineage>
</organism>
<evidence type="ECO:0000256" key="1">
    <source>
        <dbReference type="SAM" id="MobiDB-lite"/>
    </source>
</evidence>
<evidence type="ECO:0000313" key="2">
    <source>
        <dbReference type="EMBL" id="CAH4031177.1"/>
    </source>
</evidence>
<sequence>MNLSNSSCLLIGSVFKVIIRIECDKDCKPQWAGVRGNWRAERHLRTFAASTTYAAPSKKRGSTHAALDSRSSRSPRRVRPFTRYLRFVPCGRLCTGRNGNL</sequence>
<proteinExistence type="predicted"/>
<feature type="region of interest" description="Disordered" evidence="1">
    <location>
        <begin position="56"/>
        <end position="75"/>
    </location>
</feature>
<dbReference type="EMBL" id="CALOZG010000013">
    <property type="protein sequence ID" value="CAH4031177.1"/>
    <property type="molecule type" value="Genomic_DNA"/>
</dbReference>
<evidence type="ECO:0000313" key="3">
    <source>
        <dbReference type="Proteomes" id="UP001152562"/>
    </source>
</evidence>
<dbReference type="AlphaFoldDB" id="A0A9P0XDT3"/>
<comment type="caution">
    <text evidence="2">The sequence shown here is derived from an EMBL/GenBank/DDBJ whole genome shotgun (WGS) entry which is preliminary data.</text>
</comment>
<protein>
    <submittedName>
        <fullName evidence="2">Uncharacterized protein</fullName>
    </submittedName>
</protein>
<keyword evidence="3" id="KW-1185">Reference proteome</keyword>